<dbReference type="AlphaFoldDB" id="A0A1V6LPX4"/>
<proteinExistence type="predicted"/>
<organism evidence="2 3">
    <name type="scientific">Croceivirga radicis</name>
    <dbReference type="NCBI Taxonomy" id="1929488"/>
    <lineage>
        <taxon>Bacteria</taxon>
        <taxon>Pseudomonadati</taxon>
        <taxon>Bacteroidota</taxon>
        <taxon>Flavobacteriia</taxon>
        <taxon>Flavobacteriales</taxon>
        <taxon>Flavobacteriaceae</taxon>
        <taxon>Croceivirga</taxon>
    </lineage>
</organism>
<sequence length="236" mass="26573">MVDVMGIALIEHLTQNSKESIITHSTLEENGSLPLDYLFRDFSQMPKLEKHALTLCKGAVLDIGCGAGSHALYLQNKGLKVTALDKSKGAIEVCEKRGLQSTICTNILDYSEEKFDTLLLLMNGIGIAGSLEQLPNYLNHFRTLLQPNGQILLDSSNIIYMFDADEDGGYWIPGDTDYYGEVKFTMEYKTYKSDTFPWLYIDFETLERVALYCGFACEKIMEGEHYDYLAKLSLLA</sequence>
<dbReference type="Proteomes" id="UP000191680">
    <property type="component" value="Unassembled WGS sequence"/>
</dbReference>
<keyword evidence="2" id="KW-0489">Methyltransferase</keyword>
<keyword evidence="2" id="KW-0808">Transferase</keyword>
<feature type="domain" description="Methyltransferase" evidence="1">
    <location>
        <begin position="60"/>
        <end position="149"/>
    </location>
</feature>
<accession>A0A1V6LPX4</accession>
<dbReference type="CDD" id="cd02440">
    <property type="entry name" value="AdoMet_MTases"/>
    <property type="match status" value="1"/>
</dbReference>
<gene>
    <name evidence="2" type="ORF">BUL40_12190</name>
</gene>
<dbReference type="GO" id="GO:0008168">
    <property type="term" value="F:methyltransferase activity"/>
    <property type="evidence" value="ECO:0007669"/>
    <property type="project" value="UniProtKB-KW"/>
</dbReference>
<evidence type="ECO:0000313" key="3">
    <source>
        <dbReference type="Proteomes" id="UP000191680"/>
    </source>
</evidence>
<dbReference type="Gene3D" id="3.40.50.150">
    <property type="entry name" value="Vaccinia Virus protein VP39"/>
    <property type="match status" value="1"/>
</dbReference>
<dbReference type="EMBL" id="MTBC01000008">
    <property type="protein sequence ID" value="OQD42250.1"/>
    <property type="molecule type" value="Genomic_DNA"/>
</dbReference>
<dbReference type="Pfam" id="PF13649">
    <property type="entry name" value="Methyltransf_25"/>
    <property type="match status" value="1"/>
</dbReference>
<dbReference type="RefSeq" id="WP_080319532.1">
    <property type="nucleotide sequence ID" value="NZ_MTBC01000008.1"/>
</dbReference>
<evidence type="ECO:0000313" key="2">
    <source>
        <dbReference type="EMBL" id="OQD42250.1"/>
    </source>
</evidence>
<protein>
    <submittedName>
        <fullName evidence="2">SAM-dependent methyltransferase</fullName>
    </submittedName>
</protein>
<dbReference type="OrthoDB" id="1143568at2"/>
<dbReference type="InterPro" id="IPR029063">
    <property type="entry name" value="SAM-dependent_MTases_sf"/>
</dbReference>
<dbReference type="SUPFAM" id="SSF53335">
    <property type="entry name" value="S-adenosyl-L-methionine-dependent methyltransferases"/>
    <property type="match status" value="1"/>
</dbReference>
<dbReference type="InterPro" id="IPR041698">
    <property type="entry name" value="Methyltransf_25"/>
</dbReference>
<comment type="caution">
    <text evidence="2">The sequence shown here is derived from an EMBL/GenBank/DDBJ whole genome shotgun (WGS) entry which is preliminary data.</text>
</comment>
<reference evidence="2 3" key="1">
    <citation type="submission" date="2016-12" db="EMBL/GenBank/DDBJ databases">
        <authorList>
            <person name="Song W.-J."/>
            <person name="Kurnit D.M."/>
        </authorList>
    </citation>
    <scope>NUCLEOTIDE SEQUENCE [LARGE SCALE GENOMIC DNA]</scope>
    <source>
        <strain evidence="2 3">HSG9</strain>
    </source>
</reference>
<evidence type="ECO:0000259" key="1">
    <source>
        <dbReference type="Pfam" id="PF13649"/>
    </source>
</evidence>
<keyword evidence="3" id="KW-1185">Reference proteome</keyword>
<name>A0A1V6LPX4_9FLAO</name>
<dbReference type="GO" id="GO:0032259">
    <property type="term" value="P:methylation"/>
    <property type="evidence" value="ECO:0007669"/>
    <property type="project" value="UniProtKB-KW"/>
</dbReference>